<keyword evidence="1" id="KW-0472">Membrane</keyword>
<dbReference type="EMBL" id="QGGR01000021">
    <property type="protein sequence ID" value="PWK39751.1"/>
    <property type="molecule type" value="Genomic_DNA"/>
</dbReference>
<dbReference type="Proteomes" id="UP000245697">
    <property type="component" value="Unassembled WGS sequence"/>
</dbReference>
<evidence type="ECO:0000256" key="1">
    <source>
        <dbReference type="SAM" id="Phobius"/>
    </source>
</evidence>
<comment type="caution">
    <text evidence="2">The sequence shown here is derived from an EMBL/GenBank/DDBJ whole genome shotgun (WGS) entry which is preliminary data.</text>
</comment>
<feature type="transmembrane region" description="Helical" evidence="1">
    <location>
        <begin position="91"/>
        <end position="112"/>
    </location>
</feature>
<feature type="transmembrane region" description="Helical" evidence="1">
    <location>
        <begin position="132"/>
        <end position="151"/>
    </location>
</feature>
<gene>
    <name evidence="2" type="ORF">BC793_12118</name>
</gene>
<accession>A0A316F773</accession>
<feature type="transmembrane region" description="Helical" evidence="1">
    <location>
        <begin position="171"/>
        <end position="190"/>
    </location>
</feature>
<sequence length="331" mass="34389">MTRPEADDDRGNHLDARARGHARVYGAGQNMSIDRSRHSADSGYRFGTGNSFGPHNNFGRQHIGEQHIGDRYEVDLNPVSALFTGRGPGRVLMVLGLCVSAFCFAGWMSIVFGGMSGDIDSPRDALGTRLGSGIPVGAVYFLGFGFGGMLLGIGNSMAKAAVKGGSRTGHLIATVIVCAGGLLCVVYALGGSPPSTLLPFSGSPGVDVPAGVVSDTRTSAKRGGLTLTVTRIENVDGHGVVHLHVRNNTGHTIGLPLNSFVVTGGDGHAYQPRPFGGDWNPQIGASARQSGTIDLQEPVERGTGDLRAEFTMVIGESAPKGIAVTGIPSRE</sequence>
<dbReference type="RefSeq" id="WP_109600334.1">
    <property type="nucleotide sequence ID" value="NZ_BONA01000076.1"/>
</dbReference>
<evidence type="ECO:0000313" key="2">
    <source>
        <dbReference type="EMBL" id="PWK39751.1"/>
    </source>
</evidence>
<keyword evidence="1" id="KW-0812">Transmembrane</keyword>
<name>A0A316F773_9ACTN</name>
<dbReference type="AlphaFoldDB" id="A0A316F773"/>
<reference evidence="2 3" key="1">
    <citation type="submission" date="2018-05" db="EMBL/GenBank/DDBJ databases">
        <title>Genomic Encyclopedia of Archaeal and Bacterial Type Strains, Phase II (KMG-II): from individual species to whole genera.</title>
        <authorList>
            <person name="Goeker M."/>
        </authorList>
    </citation>
    <scope>NUCLEOTIDE SEQUENCE [LARGE SCALE GENOMIC DNA]</scope>
    <source>
        <strain evidence="2 3">DSM 45184</strain>
    </source>
</reference>
<keyword evidence="1" id="KW-1133">Transmembrane helix</keyword>
<organism evidence="2 3">
    <name type="scientific">Actinoplanes xinjiangensis</name>
    <dbReference type="NCBI Taxonomy" id="512350"/>
    <lineage>
        <taxon>Bacteria</taxon>
        <taxon>Bacillati</taxon>
        <taxon>Actinomycetota</taxon>
        <taxon>Actinomycetes</taxon>
        <taxon>Micromonosporales</taxon>
        <taxon>Micromonosporaceae</taxon>
        <taxon>Actinoplanes</taxon>
    </lineage>
</organism>
<proteinExistence type="predicted"/>
<protein>
    <submittedName>
        <fullName evidence="2">Uncharacterized protein</fullName>
    </submittedName>
</protein>
<evidence type="ECO:0000313" key="3">
    <source>
        <dbReference type="Proteomes" id="UP000245697"/>
    </source>
</evidence>
<keyword evidence="3" id="KW-1185">Reference proteome</keyword>